<evidence type="ECO:0000259" key="2">
    <source>
        <dbReference type="Pfam" id="PF21742"/>
    </source>
</evidence>
<dbReference type="InterPro" id="IPR049220">
    <property type="entry name" value="DUF6868"/>
</dbReference>
<name>A0ABW0T1G3_9GAMM</name>
<accession>A0ABW0T1G3</accession>
<keyword evidence="4" id="KW-1185">Reference proteome</keyword>
<proteinExistence type="predicted"/>
<keyword evidence="1" id="KW-1133">Transmembrane helix</keyword>
<dbReference type="RefSeq" id="WP_377328422.1">
    <property type="nucleotide sequence ID" value="NZ_JBHSNG010000017.1"/>
</dbReference>
<keyword evidence="1" id="KW-0472">Membrane</keyword>
<feature type="transmembrane region" description="Helical" evidence="1">
    <location>
        <begin position="51"/>
        <end position="71"/>
    </location>
</feature>
<protein>
    <submittedName>
        <fullName evidence="3">DUF6868 family protein</fullName>
    </submittedName>
</protein>
<reference evidence="4" key="1">
    <citation type="journal article" date="2019" name="Int. J. Syst. Evol. Microbiol.">
        <title>The Global Catalogue of Microorganisms (GCM) 10K type strain sequencing project: providing services to taxonomists for standard genome sequencing and annotation.</title>
        <authorList>
            <consortium name="The Broad Institute Genomics Platform"/>
            <consortium name="The Broad Institute Genome Sequencing Center for Infectious Disease"/>
            <person name="Wu L."/>
            <person name="Ma J."/>
        </authorList>
    </citation>
    <scope>NUCLEOTIDE SEQUENCE [LARGE SCALE GENOMIC DNA]</scope>
    <source>
        <strain evidence="4">CGMCC 1.13587</strain>
    </source>
</reference>
<evidence type="ECO:0000256" key="1">
    <source>
        <dbReference type="SAM" id="Phobius"/>
    </source>
</evidence>
<dbReference type="EMBL" id="JBHSNG010000017">
    <property type="protein sequence ID" value="MFC5582389.1"/>
    <property type="molecule type" value="Genomic_DNA"/>
</dbReference>
<organism evidence="3 4">
    <name type="scientific">Rhodanobacter terrae</name>
    <dbReference type="NCBI Taxonomy" id="418647"/>
    <lineage>
        <taxon>Bacteria</taxon>
        <taxon>Pseudomonadati</taxon>
        <taxon>Pseudomonadota</taxon>
        <taxon>Gammaproteobacteria</taxon>
        <taxon>Lysobacterales</taxon>
        <taxon>Rhodanobacteraceae</taxon>
        <taxon>Rhodanobacter</taxon>
    </lineage>
</organism>
<comment type="caution">
    <text evidence="3">The sequence shown here is derived from an EMBL/GenBank/DDBJ whole genome shotgun (WGS) entry which is preliminary data.</text>
</comment>
<dbReference type="Pfam" id="PF21742">
    <property type="entry name" value="DUF6868"/>
    <property type="match status" value="1"/>
</dbReference>
<feature type="domain" description="DUF6868" evidence="2">
    <location>
        <begin position="1"/>
        <end position="78"/>
    </location>
</feature>
<dbReference type="Proteomes" id="UP001596111">
    <property type="component" value="Unassembled WGS sequence"/>
</dbReference>
<sequence length="84" mass="9703">MNVDLVKEVLLWCIVINYAVLFLWFGAFVFAHGWMLKLHGRWLRMSEERFNGIHCLGMAVYKSGILLFNLVPYIAPRIASHHAG</sequence>
<evidence type="ECO:0000313" key="3">
    <source>
        <dbReference type="EMBL" id="MFC5582389.1"/>
    </source>
</evidence>
<feature type="transmembrane region" description="Helical" evidence="1">
    <location>
        <begin position="9"/>
        <end position="31"/>
    </location>
</feature>
<gene>
    <name evidence="3" type="ORF">ACFPPB_14810</name>
</gene>
<evidence type="ECO:0000313" key="4">
    <source>
        <dbReference type="Proteomes" id="UP001596111"/>
    </source>
</evidence>
<keyword evidence="1" id="KW-0812">Transmembrane</keyword>